<dbReference type="PANTHER" id="PTHR47526:SF3">
    <property type="entry name" value="PHD-TYPE DOMAIN-CONTAINING PROTEIN"/>
    <property type="match status" value="1"/>
</dbReference>
<dbReference type="EMBL" id="JARQWQ010000131">
    <property type="protein sequence ID" value="KAK2549134.1"/>
    <property type="molecule type" value="Genomic_DNA"/>
</dbReference>
<dbReference type="PROSITE" id="PS50966">
    <property type="entry name" value="ZF_SWIM"/>
    <property type="match status" value="1"/>
</dbReference>
<organism evidence="3 4">
    <name type="scientific">Acropora cervicornis</name>
    <name type="common">Staghorn coral</name>
    <dbReference type="NCBI Taxonomy" id="6130"/>
    <lineage>
        <taxon>Eukaryota</taxon>
        <taxon>Metazoa</taxon>
        <taxon>Cnidaria</taxon>
        <taxon>Anthozoa</taxon>
        <taxon>Hexacorallia</taxon>
        <taxon>Scleractinia</taxon>
        <taxon>Astrocoeniina</taxon>
        <taxon>Acroporidae</taxon>
        <taxon>Acropora</taxon>
    </lineage>
</organism>
<keyword evidence="1" id="KW-0862">Zinc</keyword>
<dbReference type="Pfam" id="PF09588">
    <property type="entry name" value="YqaJ"/>
    <property type="match status" value="1"/>
</dbReference>
<dbReference type="PANTHER" id="PTHR47526">
    <property type="entry name" value="ATP-DEPENDENT DNA HELICASE"/>
    <property type="match status" value="1"/>
</dbReference>
<comment type="caution">
    <text evidence="3">The sequence shown here is derived from an EMBL/GenBank/DDBJ whole genome shotgun (WGS) entry which is preliminary data.</text>
</comment>
<reference evidence="3" key="2">
    <citation type="journal article" date="2023" name="Science">
        <title>Genomic signatures of disease resistance in endangered staghorn corals.</title>
        <authorList>
            <person name="Vollmer S.V."/>
            <person name="Selwyn J.D."/>
            <person name="Despard B.A."/>
            <person name="Roesel C.L."/>
        </authorList>
    </citation>
    <scope>NUCLEOTIDE SEQUENCE</scope>
    <source>
        <strain evidence="3">K2</strain>
    </source>
</reference>
<sequence length="646" mass="72931">MAATKCQDIEDFLTSMGQRSQAKCPTRLQLLELKVLIVVNNMGTPEEGSERNLQYFQHQKLPWLRTFLQEGGIQTSSEGKGKRKAELVELAFNAHLMKLAKVSDSESENEKAIMAELLTTDKGVLPEATSIMKWSRNLSLFPEVTFPDICNYLLGKTDEYSAENLRSFKSLTGYRLFKDGHVVDITVHKVPNKSARLVKYQVQPTERSKVGAEKDTYDGFVVLKNDSAIHGAFCPCQGGAEGTCRHVAAVLFDIEFTVHNNMQQSSTSKGCMWKRRATPNEKSCSLEDLKLSQSGYGKSYKKAPKPTAFDPSSTELDHVSFMDCLKVGLQEHVPSAVILQVFPQASPVGVTEKELRDIISNDKSVEHEEEVVAVEDLSFEGKYQHREHTERFTGILPLSAERQPIQFEWGHEKEESAMDLYCKKLKKCGLLIDPELSYLGSSPDRIRSCTCCGKRVVEVKSLYSKRSLLPHIATGDNIYKENGVYKLKKETKWNYQLQGEMALSKLTIGDLAIYTNKGIMVIEVEFDENLWHEILEVPYVESPVCHQMIPLLEEVIRPLSWTILRSLVLPDHSLEMKGDVGFSMKNSVASVITLVAGYFLNDWKLLLHFFTIWLAKQGTLENFRQQTYPGCHNLTNGGLRNTKHVS</sequence>
<dbReference type="InterPro" id="IPR011604">
    <property type="entry name" value="PDDEXK-like_dom_sf"/>
</dbReference>
<dbReference type="Proteomes" id="UP001249851">
    <property type="component" value="Unassembled WGS sequence"/>
</dbReference>
<keyword evidence="4" id="KW-1185">Reference proteome</keyword>
<dbReference type="InterPro" id="IPR019080">
    <property type="entry name" value="YqaJ_viral_recombinase"/>
</dbReference>
<dbReference type="Gene3D" id="3.90.320.10">
    <property type="match status" value="1"/>
</dbReference>
<evidence type="ECO:0000313" key="3">
    <source>
        <dbReference type="EMBL" id="KAK2549134.1"/>
    </source>
</evidence>
<keyword evidence="1" id="KW-0863">Zinc-finger</keyword>
<keyword evidence="1" id="KW-0479">Metal-binding</keyword>
<dbReference type="InterPro" id="IPR011335">
    <property type="entry name" value="Restrct_endonuc-II-like"/>
</dbReference>
<evidence type="ECO:0000313" key="4">
    <source>
        <dbReference type="Proteomes" id="UP001249851"/>
    </source>
</evidence>
<accession>A0AAD9PU38</accession>
<reference evidence="3" key="1">
    <citation type="journal article" date="2023" name="G3 (Bethesda)">
        <title>Whole genome assembly and annotation of the endangered Caribbean coral Acropora cervicornis.</title>
        <authorList>
            <person name="Selwyn J.D."/>
            <person name="Vollmer S.V."/>
        </authorList>
    </citation>
    <scope>NUCLEOTIDE SEQUENCE</scope>
    <source>
        <strain evidence="3">K2</strain>
    </source>
</reference>
<evidence type="ECO:0000259" key="2">
    <source>
        <dbReference type="PROSITE" id="PS50966"/>
    </source>
</evidence>
<proteinExistence type="predicted"/>
<dbReference type="CDD" id="cd22343">
    <property type="entry name" value="PDDEXK_lambda_exonuclease-like"/>
    <property type="match status" value="1"/>
</dbReference>
<dbReference type="GO" id="GO:0006281">
    <property type="term" value="P:DNA repair"/>
    <property type="evidence" value="ECO:0007669"/>
    <property type="project" value="UniProtKB-ARBA"/>
</dbReference>
<dbReference type="GO" id="GO:0008270">
    <property type="term" value="F:zinc ion binding"/>
    <property type="evidence" value="ECO:0007669"/>
    <property type="project" value="UniProtKB-KW"/>
</dbReference>
<dbReference type="SUPFAM" id="SSF52980">
    <property type="entry name" value="Restriction endonuclease-like"/>
    <property type="match status" value="1"/>
</dbReference>
<evidence type="ECO:0000256" key="1">
    <source>
        <dbReference type="PROSITE-ProRule" id="PRU00325"/>
    </source>
</evidence>
<name>A0AAD9PU38_ACRCE</name>
<dbReference type="AlphaFoldDB" id="A0AAD9PU38"/>
<gene>
    <name evidence="3" type="ORF">P5673_030509</name>
</gene>
<feature type="domain" description="SWIM-type" evidence="2">
    <location>
        <begin position="219"/>
        <end position="255"/>
    </location>
</feature>
<dbReference type="InterPro" id="IPR007527">
    <property type="entry name" value="Znf_SWIM"/>
</dbReference>
<protein>
    <recommendedName>
        <fullName evidence="2">SWIM-type domain-containing protein</fullName>
    </recommendedName>
</protein>